<evidence type="ECO:0000259" key="3">
    <source>
        <dbReference type="Pfam" id="PF13193"/>
    </source>
</evidence>
<dbReference type="PROSITE" id="PS00455">
    <property type="entry name" value="AMP_BINDING"/>
    <property type="match status" value="1"/>
</dbReference>
<evidence type="ECO:0000313" key="5">
    <source>
        <dbReference type="Proteomes" id="UP000007879"/>
    </source>
</evidence>
<proteinExistence type="inferred from homology"/>
<comment type="similarity">
    <text evidence="1">Belongs to the ATP-dependent AMP-binding enzyme family.</text>
</comment>
<accession>A0AAN0JKD6</accession>
<keyword evidence="5" id="KW-1185">Reference proteome</keyword>
<dbReference type="EnsemblMetazoa" id="XM_020001914.1">
    <property type="protein sequence ID" value="XP_019857473.1"/>
    <property type="gene ID" value="LOC100638565"/>
</dbReference>
<dbReference type="InterPro" id="IPR000873">
    <property type="entry name" value="AMP-dep_synth/lig_dom"/>
</dbReference>
<reference evidence="4" key="2">
    <citation type="submission" date="2024-06" db="UniProtKB">
        <authorList>
            <consortium name="EnsemblMetazoa"/>
        </authorList>
    </citation>
    <scope>IDENTIFICATION</scope>
</reference>
<gene>
    <name evidence="4" type="primary">100638565</name>
</gene>
<dbReference type="Pfam" id="PF00501">
    <property type="entry name" value="AMP-binding"/>
    <property type="match status" value="1"/>
</dbReference>
<evidence type="ECO:0000256" key="1">
    <source>
        <dbReference type="ARBA" id="ARBA00006432"/>
    </source>
</evidence>
<dbReference type="AlphaFoldDB" id="A0AAN0JKD6"/>
<evidence type="ECO:0000313" key="4">
    <source>
        <dbReference type="EnsemblMetazoa" id="XP_019857472.1"/>
    </source>
</evidence>
<dbReference type="Gene3D" id="3.40.50.12780">
    <property type="entry name" value="N-terminal domain of ligase-like"/>
    <property type="match status" value="1"/>
</dbReference>
<dbReference type="GO" id="GO:0006631">
    <property type="term" value="P:fatty acid metabolic process"/>
    <property type="evidence" value="ECO:0007669"/>
    <property type="project" value="TreeGrafter"/>
</dbReference>
<dbReference type="InterPro" id="IPR045851">
    <property type="entry name" value="AMP-bd_C_sf"/>
</dbReference>
<protein>
    <recommendedName>
        <fullName evidence="6">AMP-dependent synthetase/ligase domain-containing protein</fullName>
    </recommendedName>
</protein>
<sequence length="572" mass="63952">MAQHPSFSCLPRLPFFLESRSPTKAALYWAGDRSPLTYGTLNASSDLFKNRLSEELHFKPSISELSSNIHKKLQALSPTLPSPRLHDTAPVSGPLNDPSIVYKIQPRIAFICDNNDLYVTSLYAIWKMGCIAVPLCKTHPLAELEYVLRDCEASLLLSSDNYKDIGHALKQSVGVAHLNVSEFLNSPNSVLNDSKAADNSKWTEEAPVWSELGAMILYTSGTTGHPKGVLLTHSNIRYHIYSLVSEWDYSEADVVLHALPLHHLHGILNILLCPLSCGASILMHNKFEPDKVWSSLLNKHDGNYPKVNVFSGVPTMYNRLLQYYELARYSNEEKEMIKNHCQSNIRLMMSGSSALPDSIFKRWKEVTGHALLERYGMTETGMVLSNLYKGHREPGLVGYPLPYNSVRLVSKDEDNNLNSGTFGEVEEGEIHLYGPGIFKGYWKKPEATQNAFTILNHDKGQLDGPAHWFVTGDIAECRNNVYKILGRASVDIIKSGGYKISALEIEKVILEHSLVSECAVIGVQDEDLGQKVVAIVIPTTDNHELSLEILKNWCVDKLAQYKHIQSVQSQTH</sequence>
<feature type="domain" description="AMP-dependent synthetase/ligase" evidence="2">
    <location>
        <begin position="105"/>
        <end position="442"/>
    </location>
</feature>
<dbReference type="InterPro" id="IPR025110">
    <property type="entry name" value="AMP-bd_C"/>
</dbReference>
<dbReference type="InterPro" id="IPR042099">
    <property type="entry name" value="ANL_N_sf"/>
</dbReference>
<dbReference type="EnsemblMetazoa" id="XM_020001913.1">
    <property type="protein sequence ID" value="XP_019857472.1"/>
    <property type="gene ID" value="LOC100638565"/>
</dbReference>
<dbReference type="GO" id="GO:0031956">
    <property type="term" value="F:medium-chain fatty acid-CoA ligase activity"/>
    <property type="evidence" value="ECO:0007669"/>
    <property type="project" value="TreeGrafter"/>
</dbReference>
<evidence type="ECO:0000259" key="2">
    <source>
        <dbReference type="Pfam" id="PF00501"/>
    </source>
</evidence>
<dbReference type="InterPro" id="IPR020845">
    <property type="entry name" value="AMP-binding_CS"/>
</dbReference>
<dbReference type="Proteomes" id="UP000007879">
    <property type="component" value="Unassembled WGS sequence"/>
</dbReference>
<dbReference type="Gene3D" id="3.30.300.30">
    <property type="match status" value="1"/>
</dbReference>
<reference evidence="5" key="1">
    <citation type="journal article" date="2010" name="Nature">
        <title>The Amphimedon queenslandica genome and the evolution of animal complexity.</title>
        <authorList>
            <person name="Srivastava M."/>
            <person name="Simakov O."/>
            <person name="Chapman J."/>
            <person name="Fahey B."/>
            <person name="Gauthier M.E."/>
            <person name="Mitros T."/>
            <person name="Richards G.S."/>
            <person name="Conaco C."/>
            <person name="Dacre M."/>
            <person name="Hellsten U."/>
            <person name="Larroux C."/>
            <person name="Putnam N.H."/>
            <person name="Stanke M."/>
            <person name="Adamska M."/>
            <person name="Darling A."/>
            <person name="Degnan S.M."/>
            <person name="Oakley T.H."/>
            <person name="Plachetzki D.C."/>
            <person name="Zhai Y."/>
            <person name="Adamski M."/>
            <person name="Calcino A."/>
            <person name="Cummins S.F."/>
            <person name="Goodstein D.M."/>
            <person name="Harris C."/>
            <person name="Jackson D.J."/>
            <person name="Leys S.P."/>
            <person name="Shu S."/>
            <person name="Woodcroft B.J."/>
            <person name="Vervoort M."/>
            <person name="Kosik K.S."/>
            <person name="Manning G."/>
            <person name="Degnan B.M."/>
            <person name="Rokhsar D.S."/>
        </authorList>
    </citation>
    <scope>NUCLEOTIDE SEQUENCE [LARGE SCALE GENOMIC DNA]</scope>
</reference>
<name>A0AAN0JKD6_AMPQE</name>
<evidence type="ECO:0008006" key="6">
    <source>
        <dbReference type="Google" id="ProtNLM"/>
    </source>
</evidence>
<dbReference type="PANTHER" id="PTHR43201">
    <property type="entry name" value="ACYL-COA SYNTHETASE"/>
    <property type="match status" value="1"/>
</dbReference>
<feature type="domain" description="AMP-binding enzyme C-terminal" evidence="3">
    <location>
        <begin position="504"/>
        <end position="568"/>
    </location>
</feature>
<dbReference type="SUPFAM" id="SSF56801">
    <property type="entry name" value="Acetyl-CoA synthetase-like"/>
    <property type="match status" value="1"/>
</dbReference>
<dbReference type="PANTHER" id="PTHR43201:SF8">
    <property type="entry name" value="ACYL-COA SYNTHETASE FAMILY MEMBER 3"/>
    <property type="match status" value="1"/>
</dbReference>
<organism evidence="4 5">
    <name type="scientific">Amphimedon queenslandica</name>
    <name type="common">Sponge</name>
    <dbReference type="NCBI Taxonomy" id="400682"/>
    <lineage>
        <taxon>Eukaryota</taxon>
        <taxon>Metazoa</taxon>
        <taxon>Porifera</taxon>
        <taxon>Demospongiae</taxon>
        <taxon>Heteroscleromorpha</taxon>
        <taxon>Haplosclerida</taxon>
        <taxon>Niphatidae</taxon>
        <taxon>Amphimedon</taxon>
    </lineage>
</organism>
<dbReference type="Pfam" id="PF13193">
    <property type="entry name" value="AMP-binding_C"/>
    <property type="match status" value="1"/>
</dbReference>